<dbReference type="InterPro" id="IPR011623">
    <property type="entry name" value="7TMR_DISM_rcpt_extracell_dom1"/>
</dbReference>
<feature type="transmembrane region" description="Helical" evidence="1">
    <location>
        <begin position="305"/>
        <end position="324"/>
    </location>
</feature>
<feature type="transmembrane region" description="Helical" evidence="1">
    <location>
        <begin position="387"/>
        <end position="408"/>
    </location>
</feature>
<feature type="transmembrane region" description="Helical" evidence="1">
    <location>
        <begin position="278"/>
        <end position="298"/>
    </location>
</feature>
<dbReference type="STRING" id="1307761.L21SP2_3064"/>
<dbReference type="EMBL" id="CP006939">
    <property type="protein sequence ID" value="AHC16408.1"/>
    <property type="molecule type" value="Genomic_DNA"/>
</dbReference>
<proteinExistence type="predicted"/>
<reference evidence="3 4" key="1">
    <citation type="journal article" date="2015" name="Stand. Genomic Sci.">
        <title>Complete genome sequence and description of Salinispira pacifica gen. nov., sp. nov., a novel spirochaete isolated form a hypersaline microbial mat.</title>
        <authorList>
            <person name="Ben Hania W."/>
            <person name="Joseph M."/>
            <person name="Schumann P."/>
            <person name="Bunk B."/>
            <person name="Fiebig A."/>
            <person name="Sproer C."/>
            <person name="Klenk H.P."/>
            <person name="Fardeau M.L."/>
            <person name="Spring S."/>
        </authorList>
    </citation>
    <scope>NUCLEOTIDE SEQUENCE [LARGE SCALE GENOMIC DNA]</scope>
    <source>
        <strain evidence="3 4">L21-RPul-D2</strain>
    </source>
</reference>
<keyword evidence="1" id="KW-1133">Transmembrane helix</keyword>
<dbReference type="EC" id="4.6.1.1" evidence="3"/>
<evidence type="ECO:0000313" key="3">
    <source>
        <dbReference type="EMBL" id="AHC16408.1"/>
    </source>
</evidence>
<evidence type="ECO:0000313" key="4">
    <source>
        <dbReference type="Proteomes" id="UP000018680"/>
    </source>
</evidence>
<dbReference type="InterPro" id="IPR029787">
    <property type="entry name" value="Nucleotide_cyclase"/>
</dbReference>
<dbReference type="Pfam" id="PF07695">
    <property type="entry name" value="7TMR-DISM_7TM"/>
    <property type="match status" value="1"/>
</dbReference>
<dbReference type="PATRIC" id="fig|1307761.3.peg.3053"/>
<accession>V5WKY2</accession>
<feature type="transmembrane region" description="Helical" evidence="1">
    <location>
        <begin position="212"/>
        <end position="233"/>
    </location>
</feature>
<dbReference type="SMART" id="SM00044">
    <property type="entry name" value="CYCc"/>
    <property type="match status" value="1"/>
</dbReference>
<gene>
    <name evidence="3" type="ORF">L21SP2_3064</name>
</gene>
<dbReference type="Gene3D" id="3.30.70.1230">
    <property type="entry name" value="Nucleotide cyclase"/>
    <property type="match status" value="1"/>
</dbReference>
<feature type="domain" description="Guanylate cyclase" evidence="2">
    <location>
        <begin position="464"/>
        <end position="590"/>
    </location>
</feature>
<dbReference type="HOGENOM" id="CLU_000445_105_5_12"/>
<dbReference type="PANTHER" id="PTHR43081:SF1">
    <property type="entry name" value="ADENYLATE CYCLASE, TERMINAL-DIFFERENTIATION SPECIFIC"/>
    <property type="match status" value="1"/>
</dbReference>
<dbReference type="SUPFAM" id="SSF55073">
    <property type="entry name" value="Nucleotide cyclase"/>
    <property type="match status" value="1"/>
</dbReference>
<evidence type="ECO:0000259" key="2">
    <source>
        <dbReference type="PROSITE" id="PS50125"/>
    </source>
</evidence>
<dbReference type="GO" id="GO:0035556">
    <property type="term" value="P:intracellular signal transduction"/>
    <property type="evidence" value="ECO:0007669"/>
    <property type="project" value="InterPro"/>
</dbReference>
<name>V5WKY2_9SPIO</name>
<dbReference type="GO" id="GO:0004016">
    <property type="term" value="F:adenylate cyclase activity"/>
    <property type="evidence" value="ECO:0007669"/>
    <property type="project" value="UniProtKB-EC"/>
</dbReference>
<dbReference type="InterPro" id="IPR050697">
    <property type="entry name" value="Adenylyl/Guanylyl_Cyclase_3/4"/>
</dbReference>
<dbReference type="InterPro" id="IPR001054">
    <property type="entry name" value="A/G_cyclase"/>
</dbReference>
<evidence type="ECO:0000256" key="1">
    <source>
        <dbReference type="SAM" id="Phobius"/>
    </source>
</evidence>
<dbReference type="OrthoDB" id="338211at2"/>
<dbReference type="KEGG" id="slr:L21SP2_3064"/>
<dbReference type="PROSITE" id="PS50125">
    <property type="entry name" value="GUANYLATE_CYCLASE_2"/>
    <property type="match status" value="1"/>
</dbReference>
<keyword evidence="1" id="KW-0812">Transmembrane</keyword>
<dbReference type="Gene3D" id="2.60.120.260">
    <property type="entry name" value="Galactose-binding domain-like"/>
    <property type="match status" value="1"/>
</dbReference>
<dbReference type="Proteomes" id="UP000018680">
    <property type="component" value="Chromosome"/>
</dbReference>
<keyword evidence="3" id="KW-0456">Lyase</keyword>
<sequence length="697" mass="77787">MKRPPHQIIAITVFFLLYSNTSFLFSAGILEDPELNRAKTGDIRAEDGVLDLRDYDFSRSGLISLRGEWEFHEKHFLQPGSPRNPDRFIRSGASWENGEGFAPRNFGSYRLTILLPRRIPAESLHLEHREVGSAARIYWNGENLLSIGRPASSAEFARGAWNSGVSSALEPADQVELIIHMSNYDTVNGGLIDNLIIGPRSRVYAHYHSTLAMNYFLLGILGIMAVYHLFLFFYRRREPAPLWFAVLSLFLGLRALVVDTFPLTLLLPGIGISPVMRLNFLTFSISIMAVTLYVHFTYPGKLSRVLAWASAAGSLAYSALVLIGPTFTFTSYLFPFQLFSLVIALGLSGVVLTALIRRKPFSGTFALGFLVLLVTAVFDIIKTILLLPVPSLSSLGMVLFILILSLNLSRRTTRALQDSETLSARLQQINNAMERFVPREFLRFLKKQEITDIHLGDHSEEFLTVLFADLKGFTNIAEESGPEHVFDLINTFLAGMGPAIRKNKGFVDKYLGDGIMALFSGNSSNAIQAAIEMHQALDHLNANRKDRGLPPLEMGIGIHTGSCMLGTIGEDMRMDGTVISDAVNLSFRLQSLTRTFSNRILISGEAVDHAMGNEGFYLRNIGSFSVKGRGNRVDVVEVINSDPPEIWKQKRKTRKMFEKAVFLNRQGKQKEALELFRGCRTEAPDDGAVRYYLETLS</sequence>
<dbReference type="GO" id="GO:0009190">
    <property type="term" value="P:cyclic nucleotide biosynthetic process"/>
    <property type="evidence" value="ECO:0007669"/>
    <property type="project" value="InterPro"/>
</dbReference>
<feature type="transmembrane region" description="Helical" evidence="1">
    <location>
        <begin position="240"/>
        <end position="258"/>
    </location>
</feature>
<dbReference type="eggNOG" id="COG2114">
    <property type="taxonomic scope" value="Bacteria"/>
</dbReference>
<protein>
    <submittedName>
        <fullName evidence="3">Adenylate cyclase</fullName>
        <ecNumber evidence="3">4.6.1.1</ecNumber>
    </submittedName>
</protein>
<dbReference type="CDD" id="cd07302">
    <property type="entry name" value="CHD"/>
    <property type="match status" value="1"/>
</dbReference>
<feature type="transmembrane region" description="Helical" evidence="1">
    <location>
        <begin position="336"/>
        <end position="356"/>
    </location>
</feature>
<dbReference type="RefSeq" id="WP_024269305.1">
    <property type="nucleotide sequence ID" value="NC_023035.1"/>
</dbReference>
<dbReference type="Pfam" id="PF00211">
    <property type="entry name" value="Guanylate_cyc"/>
    <property type="match status" value="1"/>
</dbReference>
<keyword evidence="4" id="KW-1185">Reference proteome</keyword>
<dbReference type="PANTHER" id="PTHR43081">
    <property type="entry name" value="ADENYLATE CYCLASE, TERMINAL-DIFFERENTIATION SPECIFIC-RELATED"/>
    <property type="match status" value="1"/>
</dbReference>
<organism evidence="3 4">
    <name type="scientific">Salinispira pacifica</name>
    <dbReference type="NCBI Taxonomy" id="1307761"/>
    <lineage>
        <taxon>Bacteria</taxon>
        <taxon>Pseudomonadati</taxon>
        <taxon>Spirochaetota</taxon>
        <taxon>Spirochaetia</taxon>
        <taxon>Spirochaetales</taxon>
        <taxon>Spirochaetaceae</taxon>
        <taxon>Salinispira</taxon>
    </lineage>
</organism>
<feature type="transmembrane region" description="Helical" evidence="1">
    <location>
        <begin position="363"/>
        <end position="381"/>
    </location>
</feature>
<keyword evidence="1" id="KW-0472">Membrane</keyword>
<dbReference type="AlphaFoldDB" id="V5WKY2"/>